<gene>
    <name evidence="1" type="ORF">RIMI_LOCUS7975412</name>
</gene>
<dbReference type="SUPFAM" id="SSF102405">
    <property type="entry name" value="MCP/YpsA-like"/>
    <property type="match status" value="1"/>
</dbReference>
<reference evidence="1" key="1">
    <citation type="submission" date="2023-07" db="EMBL/GenBank/DDBJ databases">
        <authorList>
            <person name="Stuckert A."/>
        </authorList>
    </citation>
    <scope>NUCLEOTIDE SEQUENCE</scope>
</reference>
<accession>A0ABN9LDD8</accession>
<protein>
    <submittedName>
        <fullName evidence="1">Uncharacterized protein</fullName>
    </submittedName>
</protein>
<evidence type="ECO:0000313" key="2">
    <source>
        <dbReference type="Proteomes" id="UP001176940"/>
    </source>
</evidence>
<organism evidence="1 2">
    <name type="scientific">Ranitomeya imitator</name>
    <name type="common">mimic poison frog</name>
    <dbReference type="NCBI Taxonomy" id="111125"/>
    <lineage>
        <taxon>Eukaryota</taxon>
        <taxon>Metazoa</taxon>
        <taxon>Chordata</taxon>
        <taxon>Craniata</taxon>
        <taxon>Vertebrata</taxon>
        <taxon>Euteleostomi</taxon>
        <taxon>Amphibia</taxon>
        <taxon>Batrachia</taxon>
        <taxon>Anura</taxon>
        <taxon>Neobatrachia</taxon>
        <taxon>Hyloidea</taxon>
        <taxon>Dendrobatidae</taxon>
        <taxon>Dendrobatinae</taxon>
        <taxon>Ranitomeya</taxon>
    </lineage>
</organism>
<name>A0ABN9LDD8_9NEOB</name>
<evidence type="ECO:0000313" key="1">
    <source>
        <dbReference type="EMBL" id="CAJ0939265.1"/>
    </source>
</evidence>
<comment type="caution">
    <text evidence="1">The sequence shown here is derived from an EMBL/GenBank/DDBJ whole genome shotgun (WGS) entry which is preliminary data.</text>
</comment>
<dbReference type="Proteomes" id="UP001176940">
    <property type="component" value="Unassembled WGS sequence"/>
</dbReference>
<proteinExistence type="predicted"/>
<dbReference type="Gene3D" id="3.40.50.450">
    <property type="match status" value="1"/>
</dbReference>
<keyword evidence="2" id="KW-1185">Reference proteome</keyword>
<sequence length="124" mass="13631">MIVCWGGHSINEKRIPFMLEKSVINSDTYVKLNICTGCGPGAMEAPMKSVDATGPLPNPKLDSAAFDFETLSLSSMPATDVNTHSRLMLANAKKTIVEFPIDNSMNFHADNLSLHEKRNADLRH</sequence>
<dbReference type="EMBL" id="CAUEEQ010015490">
    <property type="protein sequence ID" value="CAJ0939265.1"/>
    <property type="molecule type" value="Genomic_DNA"/>
</dbReference>